<dbReference type="STRING" id="1314781.A0A165IFD3"/>
<dbReference type="AlphaFoldDB" id="A0A165IFD3"/>
<name>A0A165IFD3_EXIGL</name>
<evidence type="ECO:0000256" key="2">
    <source>
        <dbReference type="SAM" id="Phobius"/>
    </source>
</evidence>
<dbReference type="PANTHER" id="PTHR39466:SF1">
    <property type="entry name" value="RGS DOMAIN-CONTAINING PROTEIN"/>
    <property type="match status" value="1"/>
</dbReference>
<keyword evidence="2" id="KW-1133">Transmembrane helix</keyword>
<gene>
    <name evidence="4" type="ORF">EXIGLDRAFT_768103</name>
</gene>
<feature type="transmembrane region" description="Helical" evidence="2">
    <location>
        <begin position="410"/>
        <end position="433"/>
    </location>
</feature>
<organism evidence="4 5">
    <name type="scientific">Exidia glandulosa HHB12029</name>
    <dbReference type="NCBI Taxonomy" id="1314781"/>
    <lineage>
        <taxon>Eukaryota</taxon>
        <taxon>Fungi</taxon>
        <taxon>Dikarya</taxon>
        <taxon>Basidiomycota</taxon>
        <taxon>Agaricomycotina</taxon>
        <taxon>Agaricomycetes</taxon>
        <taxon>Auriculariales</taxon>
        <taxon>Exidiaceae</taxon>
        <taxon>Exidia</taxon>
    </lineage>
</organism>
<dbReference type="PROSITE" id="PS50132">
    <property type="entry name" value="RGS"/>
    <property type="match status" value="1"/>
</dbReference>
<feature type="transmembrane region" description="Helical" evidence="2">
    <location>
        <begin position="200"/>
        <end position="222"/>
    </location>
</feature>
<evidence type="ECO:0000256" key="1">
    <source>
        <dbReference type="SAM" id="MobiDB-lite"/>
    </source>
</evidence>
<dbReference type="SUPFAM" id="SSF48097">
    <property type="entry name" value="Regulator of G-protein signaling, RGS"/>
    <property type="match status" value="1"/>
</dbReference>
<dbReference type="InterPro" id="IPR036305">
    <property type="entry name" value="RGS_sf"/>
</dbReference>
<keyword evidence="5" id="KW-1185">Reference proteome</keyword>
<dbReference type="Gene3D" id="1.10.167.10">
    <property type="entry name" value="Regulator of G-protein Signalling 4, domain 2"/>
    <property type="match status" value="1"/>
</dbReference>
<protein>
    <recommendedName>
        <fullName evidence="3">RGS domain-containing protein</fullName>
    </recommendedName>
</protein>
<dbReference type="EMBL" id="KV425991">
    <property type="protein sequence ID" value="KZV93326.1"/>
    <property type="molecule type" value="Genomic_DNA"/>
</dbReference>
<feature type="compositionally biased region" description="Basic and acidic residues" evidence="1">
    <location>
        <begin position="291"/>
        <end position="315"/>
    </location>
</feature>
<evidence type="ECO:0000259" key="3">
    <source>
        <dbReference type="PROSITE" id="PS50132"/>
    </source>
</evidence>
<accession>A0A165IFD3</accession>
<keyword evidence="2" id="KW-0812">Transmembrane</keyword>
<evidence type="ECO:0000313" key="5">
    <source>
        <dbReference type="Proteomes" id="UP000077266"/>
    </source>
</evidence>
<proteinExistence type="predicted"/>
<feature type="transmembrane region" description="Helical" evidence="2">
    <location>
        <begin position="228"/>
        <end position="257"/>
    </location>
</feature>
<dbReference type="PANTHER" id="PTHR39466">
    <property type="entry name" value="RGS DOMAIN-CONTAINING PROTEIN"/>
    <property type="match status" value="1"/>
</dbReference>
<dbReference type="InterPro" id="IPR016137">
    <property type="entry name" value="RGS"/>
</dbReference>
<feature type="region of interest" description="Disordered" evidence="1">
    <location>
        <begin position="280"/>
        <end position="320"/>
    </location>
</feature>
<keyword evidence="2" id="KW-0472">Membrane</keyword>
<feature type="domain" description="RGS" evidence="3">
    <location>
        <begin position="64"/>
        <end position="123"/>
    </location>
</feature>
<dbReference type="InterPro" id="IPR044926">
    <property type="entry name" value="RGS_subdomain_2"/>
</dbReference>
<dbReference type="Proteomes" id="UP000077266">
    <property type="component" value="Unassembled WGS sequence"/>
</dbReference>
<dbReference type="OrthoDB" id="3232309at2759"/>
<evidence type="ECO:0000313" key="4">
    <source>
        <dbReference type="EMBL" id="KZV93326.1"/>
    </source>
</evidence>
<dbReference type="InParanoid" id="A0A165IFD3"/>
<sequence length="439" mass="48339">MPNTVLPSYTGPSKFTYRLGQLKHFPKRLVCPCDAGVGTVRSFKITPKFDVRLDDVLNARHLPPLGLKEFEEYLLFVEHSAENLYFWFWLKKYEETYSTYARLGANEEFENRHDIERDLRESYACARATFLVQGAPLELNLSADTLDVLPDPPIPADDKEAPVQPAEFAAARQQVTDMLQHSLHAFVGAHSRNAGRNRGLFAIVVGLIVCAVGLAPILLSFYRHGRFVAFAALPCLWLGVGTLVAGLHGVCVVIFLFGDARQLHPFELVSPSESDVMQARSIRSRRGSAAKGDKQRIHFNDVRRSDSSSIEEKSSKPTLTKASPRVVDLGLPAEPSSHSDHSIIAPFLAGPDAVPFPQSPSNSSGFDWAISSSSSSMIAKRGRAGENIRSIWAPMAEVMSPIVRRGQWEIVIRSFIVGLVVALVVCGICAAPYSGRRRG</sequence>
<reference evidence="4 5" key="1">
    <citation type="journal article" date="2016" name="Mol. Biol. Evol.">
        <title>Comparative Genomics of Early-Diverging Mushroom-Forming Fungi Provides Insights into the Origins of Lignocellulose Decay Capabilities.</title>
        <authorList>
            <person name="Nagy L.G."/>
            <person name="Riley R."/>
            <person name="Tritt A."/>
            <person name="Adam C."/>
            <person name="Daum C."/>
            <person name="Floudas D."/>
            <person name="Sun H."/>
            <person name="Yadav J.S."/>
            <person name="Pangilinan J."/>
            <person name="Larsson K.H."/>
            <person name="Matsuura K."/>
            <person name="Barry K."/>
            <person name="Labutti K."/>
            <person name="Kuo R."/>
            <person name="Ohm R.A."/>
            <person name="Bhattacharya S.S."/>
            <person name="Shirouzu T."/>
            <person name="Yoshinaga Y."/>
            <person name="Martin F.M."/>
            <person name="Grigoriev I.V."/>
            <person name="Hibbett D.S."/>
        </authorList>
    </citation>
    <scope>NUCLEOTIDE SEQUENCE [LARGE SCALE GENOMIC DNA]</scope>
    <source>
        <strain evidence="4 5">HHB12029</strain>
    </source>
</reference>